<dbReference type="EMBL" id="ABCS01000113">
    <property type="protein sequence ID" value="EDM74833.1"/>
    <property type="molecule type" value="Genomic_DNA"/>
</dbReference>
<keyword evidence="4" id="KW-1185">Reference proteome</keyword>
<accession>A6GH01</accession>
<protein>
    <recommendedName>
        <fullName evidence="2">Beta-lactamase-related domain-containing protein</fullName>
    </recommendedName>
</protein>
<name>A6GH01_9BACT</name>
<sequence length="403" mass="44118">MISGLWTNLRPLTSQFATFFMLIALIGCVHVHEDSAEAIRTRAVAEVERGATPGLAVATVEGRTITVDVAGVAALADGRPVERDTAFLWFSITKLFTATAIMQLHERGELDIDAPIRDVLEDEWTLREPPGRPITARDLLCHRGGLGNPSVYDRAHPAGHAPATLAEQLADLSKAHGPRLRRRPGQHARYSNFGYLILGRMIERADPQGRDYAAYVRGEILEPLGMVHTDTRWTPQMLAHGALGHSRAKSMVTSMMVRVADPGVFGPTLDEWVTTVPFELEGAPYGGLIGTAGDLAIFLAAHINHGEWRGRQLLSPASVLAMQTPQTDNRGAELGYGLGWHTGRIDGERYFNHMGKGGGYRPAVRIWPARRYGVVILTNRTVYDPRPLTRSAPPRSRPKDAAG</sequence>
<evidence type="ECO:0000256" key="1">
    <source>
        <dbReference type="ARBA" id="ARBA00022801"/>
    </source>
</evidence>
<dbReference type="eggNOG" id="COG1680">
    <property type="taxonomic scope" value="Bacteria"/>
</dbReference>
<feature type="domain" description="Beta-lactamase-related" evidence="2">
    <location>
        <begin position="46"/>
        <end position="384"/>
    </location>
</feature>
<dbReference type="InterPro" id="IPR012338">
    <property type="entry name" value="Beta-lactam/transpept-like"/>
</dbReference>
<proteinExistence type="predicted"/>
<evidence type="ECO:0000259" key="2">
    <source>
        <dbReference type="Pfam" id="PF00144"/>
    </source>
</evidence>
<comment type="caution">
    <text evidence="3">The sequence shown here is derived from an EMBL/GenBank/DDBJ whole genome shotgun (WGS) entry which is preliminary data.</text>
</comment>
<dbReference type="PANTHER" id="PTHR43283:SF11">
    <property type="entry name" value="BETA-LACTAMASE-RELATED DOMAIN-CONTAINING PROTEIN"/>
    <property type="match status" value="1"/>
</dbReference>
<dbReference type="AlphaFoldDB" id="A6GH01"/>
<dbReference type="InterPro" id="IPR001466">
    <property type="entry name" value="Beta-lactam-related"/>
</dbReference>
<reference evidence="3 4" key="1">
    <citation type="submission" date="2007-06" db="EMBL/GenBank/DDBJ databases">
        <authorList>
            <person name="Shimkets L."/>
            <person name="Ferriera S."/>
            <person name="Johnson J."/>
            <person name="Kravitz S."/>
            <person name="Beeson K."/>
            <person name="Sutton G."/>
            <person name="Rogers Y.-H."/>
            <person name="Friedman R."/>
            <person name="Frazier M."/>
            <person name="Venter J.C."/>
        </authorList>
    </citation>
    <scope>NUCLEOTIDE SEQUENCE [LARGE SCALE GENOMIC DNA]</scope>
    <source>
        <strain evidence="3 4">SIR-1</strain>
    </source>
</reference>
<dbReference type="GO" id="GO:0016787">
    <property type="term" value="F:hydrolase activity"/>
    <property type="evidence" value="ECO:0007669"/>
    <property type="project" value="UniProtKB-KW"/>
</dbReference>
<dbReference type="PANTHER" id="PTHR43283">
    <property type="entry name" value="BETA-LACTAMASE-RELATED"/>
    <property type="match status" value="1"/>
</dbReference>
<dbReference type="SUPFAM" id="SSF56601">
    <property type="entry name" value="beta-lactamase/transpeptidase-like"/>
    <property type="match status" value="1"/>
</dbReference>
<dbReference type="Proteomes" id="UP000005801">
    <property type="component" value="Unassembled WGS sequence"/>
</dbReference>
<dbReference type="Pfam" id="PF00144">
    <property type="entry name" value="Beta-lactamase"/>
    <property type="match status" value="1"/>
</dbReference>
<keyword evidence="1" id="KW-0378">Hydrolase</keyword>
<evidence type="ECO:0000313" key="3">
    <source>
        <dbReference type="EMBL" id="EDM74833.1"/>
    </source>
</evidence>
<dbReference type="STRING" id="391625.PPSIR1_31028"/>
<gene>
    <name evidence="3" type="ORF">PPSIR1_31028</name>
</gene>
<organism evidence="3 4">
    <name type="scientific">Plesiocystis pacifica SIR-1</name>
    <dbReference type="NCBI Taxonomy" id="391625"/>
    <lineage>
        <taxon>Bacteria</taxon>
        <taxon>Pseudomonadati</taxon>
        <taxon>Myxococcota</taxon>
        <taxon>Polyangia</taxon>
        <taxon>Nannocystales</taxon>
        <taxon>Nannocystaceae</taxon>
        <taxon>Plesiocystis</taxon>
    </lineage>
</organism>
<dbReference type="InterPro" id="IPR050789">
    <property type="entry name" value="Diverse_Enzym_Activities"/>
</dbReference>
<evidence type="ECO:0000313" key="4">
    <source>
        <dbReference type="Proteomes" id="UP000005801"/>
    </source>
</evidence>
<dbReference type="Gene3D" id="3.40.710.10">
    <property type="entry name" value="DD-peptidase/beta-lactamase superfamily"/>
    <property type="match status" value="1"/>
</dbReference>